<dbReference type="InterPro" id="IPR016380">
    <property type="entry name" value="Sig_transdc_His_kin_NarX/NarQ"/>
</dbReference>
<dbReference type="PANTHER" id="PTHR24421">
    <property type="entry name" value="NITRATE/NITRITE SENSOR PROTEIN NARX-RELATED"/>
    <property type="match status" value="1"/>
</dbReference>
<dbReference type="CDD" id="cd22899">
    <property type="entry name" value="NarQ_sensor"/>
    <property type="match status" value="1"/>
</dbReference>
<evidence type="ECO:0000256" key="7">
    <source>
        <dbReference type="ARBA" id="ARBA00022692"/>
    </source>
</evidence>
<protein>
    <recommendedName>
        <fullName evidence="14">Sensor protein</fullName>
        <ecNumber evidence="14">2.7.13.3</ecNumber>
    </recommendedName>
</protein>
<evidence type="ECO:0000256" key="15">
    <source>
        <dbReference type="SAM" id="Coils"/>
    </source>
</evidence>
<dbReference type="PROSITE" id="PS50109">
    <property type="entry name" value="HIS_KIN"/>
    <property type="match status" value="1"/>
</dbReference>
<keyword evidence="4 14" id="KW-0997">Cell inner membrane</keyword>
<name>A0A370QRY0_9GAMM</name>
<evidence type="ECO:0000256" key="13">
    <source>
        <dbReference type="ARBA" id="ARBA00023136"/>
    </source>
</evidence>
<keyword evidence="15" id="KW-0175">Coiled coil</keyword>
<feature type="domain" description="HAMP" evidence="18">
    <location>
        <begin position="174"/>
        <end position="227"/>
    </location>
</feature>
<dbReference type="Pfam" id="PF02518">
    <property type="entry name" value="HATPase_c"/>
    <property type="match status" value="1"/>
</dbReference>
<feature type="domain" description="Histidine kinase" evidence="17">
    <location>
        <begin position="368"/>
        <end position="562"/>
    </location>
</feature>
<dbReference type="Gene3D" id="1.20.5.1930">
    <property type="match status" value="1"/>
</dbReference>
<gene>
    <name evidence="19" type="ORF">C8D90_104137</name>
</gene>
<evidence type="ECO:0000256" key="16">
    <source>
        <dbReference type="SAM" id="Phobius"/>
    </source>
</evidence>
<keyword evidence="5" id="KW-0597">Phosphoprotein</keyword>
<dbReference type="CDD" id="cd06225">
    <property type="entry name" value="HAMP"/>
    <property type="match status" value="1"/>
</dbReference>
<dbReference type="PIRSF" id="PIRSF003167">
    <property type="entry name" value="STHK_NarX/NarQ"/>
    <property type="match status" value="1"/>
</dbReference>
<comment type="subcellular location">
    <subcellularLocation>
        <location evidence="2">Cell inner membrane</location>
        <topology evidence="2">Multi-pass membrane protein</topology>
    </subcellularLocation>
</comment>
<evidence type="ECO:0000256" key="3">
    <source>
        <dbReference type="ARBA" id="ARBA00022475"/>
    </source>
</evidence>
<dbReference type="InterPro" id="IPR036890">
    <property type="entry name" value="HATPase_C_sf"/>
</dbReference>
<dbReference type="InterPro" id="IPR029095">
    <property type="entry name" value="NarX-like_N"/>
</dbReference>
<dbReference type="GO" id="GO:0005886">
    <property type="term" value="C:plasma membrane"/>
    <property type="evidence" value="ECO:0007669"/>
    <property type="project" value="UniProtKB-SubCell"/>
</dbReference>
<keyword evidence="6 14" id="KW-0808">Transferase</keyword>
<dbReference type="Gene3D" id="3.30.565.10">
    <property type="entry name" value="Histidine kinase-like ATPase, C-terminal domain"/>
    <property type="match status" value="1"/>
</dbReference>
<feature type="transmembrane region" description="Helical" evidence="16">
    <location>
        <begin position="149"/>
        <end position="169"/>
    </location>
</feature>
<dbReference type="AlphaFoldDB" id="A0A370QRY0"/>
<keyword evidence="8 14" id="KW-0547">Nucleotide-binding</keyword>
<dbReference type="InterPro" id="IPR003660">
    <property type="entry name" value="HAMP_dom"/>
</dbReference>
<evidence type="ECO:0000256" key="4">
    <source>
        <dbReference type="ARBA" id="ARBA00022519"/>
    </source>
</evidence>
<dbReference type="EMBL" id="QRAP01000004">
    <property type="protein sequence ID" value="RDK91985.1"/>
    <property type="molecule type" value="Genomic_DNA"/>
</dbReference>
<feature type="transmembrane region" description="Helical" evidence="16">
    <location>
        <begin position="12"/>
        <end position="34"/>
    </location>
</feature>
<dbReference type="EC" id="2.7.13.3" evidence="14"/>
<sequence length="562" mass="62829">MLVKRSVTSTLARALTAIVILSVLSTGIALLTVASSLRDAEAVNIAGSLRMQSYRLAYELTNEPNLVKQHLAEYSLSLRAPALRQIESFYVPTDVKSRYARLLTTWEQLDAQLRQGEEKNYLDSVASYVAQVDQFVLALQHYSEKKMEMVVVISLAGVLAIVALVLFAIRFTRRQVVAPLSKLVNASEMMQRGYFSLKPLDVDLPNEMGVLSRAFTRMSDELEKLYRSLEDKVREKTEGLTQANRTLGVLFDCSQAMTVSHITRDCFEQVLSIVRTSESLAWLQLEVHDGGNGRWLLNVGNDGEPQGAFQRIPLMLDAQVLGELRWPTEQTPQHQLMQNVANMLSRGVYFNRAQKQHLQLLLMEERSTIARELHDSLAQALSFLRIQLTLLKRATDAQNQQAQSIIKDFDQALGDAYRQLRELLATFRLTIQEADLKEALHQLLSPLKLQTDAMITLNCALSSQSLDAQQQVHVLQIVREAVLNAIKHANAAHISVNCSYGERGESIISVADNGIGITSLTEPEGHYGLNIMTERAQRLGGQLTIGPRTNSPGTEVKLVFHQ</sequence>
<dbReference type="Proteomes" id="UP000254848">
    <property type="component" value="Unassembled WGS sequence"/>
</dbReference>
<keyword evidence="11 16" id="KW-1133">Transmembrane helix</keyword>
<evidence type="ECO:0000256" key="9">
    <source>
        <dbReference type="ARBA" id="ARBA00022777"/>
    </source>
</evidence>
<evidence type="ECO:0000256" key="11">
    <source>
        <dbReference type="ARBA" id="ARBA00022989"/>
    </source>
</evidence>
<keyword evidence="12 14" id="KW-0902">Two-component regulatory system</keyword>
<dbReference type="NCBIfam" id="NF008184">
    <property type="entry name" value="PRK10935.1"/>
    <property type="match status" value="1"/>
</dbReference>
<keyword evidence="10 14" id="KW-0067">ATP-binding</keyword>
<dbReference type="Gene3D" id="1.20.120.960">
    <property type="entry name" value="Histidine kinase NarX, sensor domain"/>
    <property type="match status" value="1"/>
</dbReference>
<dbReference type="SMART" id="SM00387">
    <property type="entry name" value="HATPase_c"/>
    <property type="match status" value="1"/>
</dbReference>
<dbReference type="Gene3D" id="6.10.340.10">
    <property type="match status" value="1"/>
</dbReference>
<evidence type="ECO:0000256" key="6">
    <source>
        <dbReference type="ARBA" id="ARBA00022679"/>
    </source>
</evidence>
<evidence type="ECO:0000256" key="8">
    <source>
        <dbReference type="ARBA" id="ARBA00022741"/>
    </source>
</evidence>
<feature type="coiled-coil region" evidence="15">
    <location>
        <begin position="219"/>
        <end position="246"/>
    </location>
</feature>
<evidence type="ECO:0000256" key="5">
    <source>
        <dbReference type="ARBA" id="ARBA00022553"/>
    </source>
</evidence>
<organism evidence="19 20">
    <name type="scientific">Enterobacillus tribolii</name>
    <dbReference type="NCBI Taxonomy" id="1487935"/>
    <lineage>
        <taxon>Bacteria</taxon>
        <taxon>Pseudomonadati</taxon>
        <taxon>Pseudomonadota</taxon>
        <taxon>Gammaproteobacteria</taxon>
        <taxon>Enterobacterales</taxon>
        <taxon>Hafniaceae</taxon>
        <taxon>Enterobacillus</taxon>
    </lineage>
</organism>
<keyword evidence="9 14" id="KW-0418">Kinase</keyword>
<dbReference type="SUPFAM" id="SSF158472">
    <property type="entry name" value="HAMP domain-like"/>
    <property type="match status" value="1"/>
</dbReference>
<dbReference type="InterPro" id="IPR005467">
    <property type="entry name" value="His_kinase_dom"/>
</dbReference>
<comment type="catalytic activity">
    <reaction evidence="1 14">
        <text>ATP + protein L-histidine = ADP + protein N-phospho-L-histidine.</text>
        <dbReference type="EC" id="2.7.13.3"/>
    </reaction>
</comment>
<evidence type="ECO:0000259" key="18">
    <source>
        <dbReference type="PROSITE" id="PS50885"/>
    </source>
</evidence>
<dbReference type="CDD" id="cd16917">
    <property type="entry name" value="HATPase_UhpB-NarQ-NarX-like"/>
    <property type="match status" value="1"/>
</dbReference>
<dbReference type="InterPro" id="IPR003594">
    <property type="entry name" value="HATPase_dom"/>
</dbReference>
<dbReference type="InterPro" id="IPR050482">
    <property type="entry name" value="Sensor_HK_TwoCompSys"/>
</dbReference>
<dbReference type="InterPro" id="IPR011712">
    <property type="entry name" value="Sig_transdc_His_kin_sub3_dim/P"/>
</dbReference>
<keyword evidence="20" id="KW-1185">Reference proteome</keyword>
<keyword evidence="13 14" id="KW-0472">Membrane</keyword>
<evidence type="ECO:0000256" key="12">
    <source>
        <dbReference type="ARBA" id="ARBA00023012"/>
    </source>
</evidence>
<evidence type="ECO:0000256" key="1">
    <source>
        <dbReference type="ARBA" id="ARBA00000085"/>
    </source>
</evidence>
<dbReference type="OrthoDB" id="9811306at2"/>
<dbReference type="SMART" id="SM00304">
    <property type="entry name" value="HAMP"/>
    <property type="match status" value="1"/>
</dbReference>
<evidence type="ECO:0000313" key="20">
    <source>
        <dbReference type="Proteomes" id="UP000254848"/>
    </source>
</evidence>
<comment type="caution">
    <text evidence="19">The sequence shown here is derived from an EMBL/GenBank/DDBJ whole genome shotgun (WGS) entry which is preliminary data.</text>
</comment>
<dbReference type="GO" id="GO:0000155">
    <property type="term" value="F:phosphorelay sensor kinase activity"/>
    <property type="evidence" value="ECO:0007669"/>
    <property type="project" value="UniProtKB-UniRule"/>
</dbReference>
<reference evidence="19 20" key="1">
    <citation type="submission" date="2018-07" db="EMBL/GenBank/DDBJ databases">
        <title>Genomic Encyclopedia of Type Strains, Phase IV (KMG-IV): sequencing the most valuable type-strain genomes for metagenomic binning, comparative biology and taxonomic classification.</title>
        <authorList>
            <person name="Goeker M."/>
        </authorList>
    </citation>
    <scope>NUCLEOTIDE SEQUENCE [LARGE SCALE GENOMIC DNA]</scope>
    <source>
        <strain evidence="19 20">DSM 103736</strain>
    </source>
</reference>
<evidence type="ECO:0000256" key="14">
    <source>
        <dbReference type="PIRNR" id="PIRNR003167"/>
    </source>
</evidence>
<dbReference type="Pfam" id="PF07730">
    <property type="entry name" value="HisKA_3"/>
    <property type="match status" value="1"/>
</dbReference>
<evidence type="ECO:0000313" key="19">
    <source>
        <dbReference type="EMBL" id="RDK91985.1"/>
    </source>
</evidence>
<evidence type="ECO:0000256" key="10">
    <source>
        <dbReference type="ARBA" id="ARBA00022840"/>
    </source>
</evidence>
<dbReference type="Pfam" id="PF00672">
    <property type="entry name" value="HAMP"/>
    <property type="match status" value="1"/>
</dbReference>
<evidence type="ECO:0000259" key="17">
    <source>
        <dbReference type="PROSITE" id="PS50109"/>
    </source>
</evidence>
<dbReference type="PANTHER" id="PTHR24421:SF10">
    <property type="entry name" value="NITRATE_NITRITE SENSOR PROTEIN NARQ"/>
    <property type="match status" value="1"/>
</dbReference>
<evidence type="ECO:0000256" key="2">
    <source>
        <dbReference type="ARBA" id="ARBA00004429"/>
    </source>
</evidence>
<dbReference type="Pfam" id="PF13675">
    <property type="entry name" value="PilJ"/>
    <property type="match status" value="1"/>
</dbReference>
<keyword evidence="3 14" id="KW-1003">Cell membrane</keyword>
<dbReference type="GO" id="GO:0046983">
    <property type="term" value="F:protein dimerization activity"/>
    <property type="evidence" value="ECO:0007669"/>
    <property type="project" value="UniProtKB-UniRule"/>
</dbReference>
<accession>A0A370QRY0</accession>
<dbReference type="SUPFAM" id="SSF55874">
    <property type="entry name" value="ATPase domain of HSP90 chaperone/DNA topoisomerase II/histidine kinase"/>
    <property type="match status" value="1"/>
</dbReference>
<dbReference type="RefSeq" id="WP_115458318.1">
    <property type="nucleotide sequence ID" value="NZ_QRAP01000004.1"/>
</dbReference>
<dbReference type="PROSITE" id="PS50885">
    <property type="entry name" value="HAMP"/>
    <property type="match status" value="1"/>
</dbReference>
<proteinExistence type="predicted"/>
<keyword evidence="7 16" id="KW-0812">Transmembrane</keyword>
<dbReference type="InterPro" id="IPR042295">
    <property type="entry name" value="NarX-like_N_sf"/>
</dbReference>
<dbReference type="GO" id="GO:0005524">
    <property type="term" value="F:ATP binding"/>
    <property type="evidence" value="ECO:0007669"/>
    <property type="project" value="UniProtKB-UniRule"/>
</dbReference>